<organism evidence="2 3">
    <name type="scientific">Candidatus Vagococcus giribetii</name>
    <dbReference type="NCBI Taxonomy" id="2230876"/>
    <lineage>
        <taxon>Bacteria</taxon>
        <taxon>Bacillati</taxon>
        <taxon>Bacillota</taxon>
        <taxon>Bacilli</taxon>
        <taxon>Lactobacillales</taxon>
        <taxon>Enterococcaceae</taxon>
        <taxon>Vagococcus</taxon>
    </lineage>
</organism>
<keyword evidence="1" id="KW-0812">Transmembrane</keyword>
<accession>A0ABS3HP01</accession>
<keyword evidence="1" id="KW-1133">Transmembrane helix</keyword>
<evidence type="ECO:0000313" key="3">
    <source>
        <dbReference type="Proteomes" id="UP000664857"/>
    </source>
</evidence>
<evidence type="ECO:0000313" key="2">
    <source>
        <dbReference type="EMBL" id="MBO0475471.1"/>
    </source>
</evidence>
<keyword evidence="3" id="KW-1185">Reference proteome</keyword>
<evidence type="ECO:0000256" key="1">
    <source>
        <dbReference type="SAM" id="Phobius"/>
    </source>
</evidence>
<evidence type="ECO:0008006" key="4">
    <source>
        <dbReference type="Google" id="ProtNLM"/>
    </source>
</evidence>
<protein>
    <recommendedName>
        <fullName evidence="4">AN1-type domain-containing protein</fullName>
    </recommendedName>
</protein>
<gene>
    <name evidence="2" type="ORF">DOK76_00230</name>
</gene>
<feature type="transmembrane region" description="Helical" evidence="1">
    <location>
        <begin position="39"/>
        <end position="61"/>
    </location>
</feature>
<comment type="caution">
    <text evidence="2">The sequence shown here is derived from an EMBL/GenBank/DDBJ whole genome shotgun (WGS) entry which is preliminary data.</text>
</comment>
<dbReference type="Proteomes" id="UP000664857">
    <property type="component" value="Unassembled WGS sequence"/>
</dbReference>
<dbReference type="RefSeq" id="WP_206964061.1">
    <property type="nucleotide sequence ID" value="NZ_JAFLVX010000002.1"/>
</dbReference>
<proteinExistence type="predicted"/>
<dbReference type="EMBL" id="JAFLVX010000002">
    <property type="protein sequence ID" value="MBO0475471.1"/>
    <property type="molecule type" value="Genomic_DNA"/>
</dbReference>
<sequence>MNESKKKVCKYPKCQKEIPGEKGLFCSHHKKSVKEKGKAVGTGTAAVVGTLGVILLTAISIED</sequence>
<keyword evidence="1" id="KW-0472">Membrane</keyword>
<reference evidence="2 3" key="1">
    <citation type="submission" date="2021-03" db="EMBL/GenBank/DDBJ databases">
        <title>Enterococcal diversity collection.</title>
        <authorList>
            <person name="Gilmore M.S."/>
            <person name="Schwartzman J."/>
            <person name="Van Tyne D."/>
            <person name="Martin M."/>
            <person name="Earl A.M."/>
            <person name="Manson A.L."/>
            <person name="Straub T."/>
            <person name="Salamzade R."/>
            <person name="Saavedra J."/>
            <person name="Lebreton F."/>
            <person name="Prichula J."/>
            <person name="Schaufler K."/>
            <person name="Gaca A."/>
            <person name="Sgardioli B."/>
            <person name="Wagenaar J."/>
            <person name="Strong T."/>
        </authorList>
    </citation>
    <scope>NUCLEOTIDE SEQUENCE [LARGE SCALE GENOMIC DNA]</scope>
    <source>
        <strain evidence="2 3">DIV0080</strain>
    </source>
</reference>
<name>A0ABS3HP01_9ENTE</name>